<evidence type="ECO:0000256" key="3">
    <source>
        <dbReference type="ARBA" id="ARBA00022842"/>
    </source>
</evidence>
<keyword evidence="3" id="KW-0460">Magnesium</keyword>
<dbReference type="RefSeq" id="WP_264849890.1">
    <property type="nucleotide sequence ID" value="NZ_BRXR01000001.1"/>
</dbReference>
<dbReference type="GO" id="GO:0016787">
    <property type="term" value="F:hydrolase activity"/>
    <property type="evidence" value="ECO:0007669"/>
    <property type="project" value="UniProtKB-KW"/>
</dbReference>
<evidence type="ECO:0000313" key="4">
    <source>
        <dbReference type="EMBL" id="GLC30620.1"/>
    </source>
</evidence>
<dbReference type="Gene3D" id="3.40.50.1000">
    <property type="entry name" value="HAD superfamily/HAD-like"/>
    <property type="match status" value="1"/>
</dbReference>
<dbReference type="EMBL" id="BRXR01000001">
    <property type="protein sequence ID" value="GLC30620.1"/>
    <property type="molecule type" value="Genomic_DNA"/>
</dbReference>
<keyword evidence="2 4" id="KW-0378">Hydrolase</keyword>
<comment type="caution">
    <text evidence="4">The sequence shown here is derived from an EMBL/GenBank/DDBJ whole genome shotgun (WGS) entry which is preliminary data.</text>
</comment>
<protein>
    <submittedName>
        <fullName evidence="4">HAD family hydrolase</fullName>
    </submittedName>
</protein>
<dbReference type="InterPro" id="IPR023198">
    <property type="entry name" value="PGP-like_dom2"/>
</dbReference>
<organism evidence="4 5">
    <name type="scientific">Clostridium omnivorum</name>
    <dbReference type="NCBI Taxonomy" id="1604902"/>
    <lineage>
        <taxon>Bacteria</taxon>
        <taxon>Bacillati</taxon>
        <taxon>Bacillota</taxon>
        <taxon>Clostridia</taxon>
        <taxon>Eubacteriales</taxon>
        <taxon>Clostridiaceae</taxon>
        <taxon>Clostridium</taxon>
    </lineage>
</organism>
<dbReference type="InterPro" id="IPR006439">
    <property type="entry name" value="HAD-SF_hydro_IA"/>
</dbReference>
<dbReference type="InterPro" id="IPR036412">
    <property type="entry name" value="HAD-like_sf"/>
</dbReference>
<comment type="cofactor">
    <cofactor evidence="1">
        <name>Mg(2+)</name>
        <dbReference type="ChEBI" id="CHEBI:18420"/>
    </cofactor>
</comment>
<sequence>MIFFDIDGTLIDHKRAEYLGVSGFYSKYKEHFDIDKNLFYEEWCKISDTHFQKFLHGEVTFSQQRIDRIKDVFSLSGKSISDEEAGEKFKAYVSLYENNLLPYDDVAPCLEMIKQHRIGIISNGDYKQQMMKLRKISNDNLFEVVITAGEVGVAKPNVDIFKIACERANVDIKDCIYVGDDIESDMISCTRAGMMGVWINRTKESREFMGFKTIKDLRELKSALEKR</sequence>
<accession>A0ABQ5N660</accession>
<dbReference type="Pfam" id="PF00702">
    <property type="entry name" value="Hydrolase"/>
    <property type="match status" value="1"/>
</dbReference>
<evidence type="ECO:0000256" key="2">
    <source>
        <dbReference type="ARBA" id="ARBA00022801"/>
    </source>
</evidence>
<dbReference type="SUPFAM" id="SSF56784">
    <property type="entry name" value="HAD-like"/>
    <property type="match status" value="1"/>
</dbReference>
<gene>
    <name evidence="4" type="ORF">bsdE14_20300</name>
</gene>
<dbReference type="InterPro" id="IPR051400">
    <property type="entry name" value="HAD-like_hydrolase"/>
</dbReference>
<reference evidence="4 5" key="1">
    <citation type="journal article" date="2024" name="Int. J. Syst. Evol. Microbiol.">
        <title>Clostridium omnivorum sp. nov., isolated from anoxic soil under the treatment of reductive soil disinfestation.</title>
        <authorList>
            <person name="Ueki A."/>
            <person name="Tonouchi A."/>
            <person name="Kaku N."/>
            <person name="Honma S."/>
            <person name="Ueki K."/>
        </authorList>
    </citation>
    <scope>NUCLEOTIDE SEQUENCE [LARGE SCALE GENOMIC DNA]</scope>
    <source>
        <strain evidence="4 5">E14</strain>
    </source>
</reference>
<dbReference type="NCBIfam" id="TIGR01549">
    <property type="entry name" value="HAD-SF-IA-v1"/>
    <property type="match status" value="1"/>
</dbReference>
<keyword evidence="5" id="KW-1185">Reference proteome</keyword>
<proteinExistence type="predicted"/>
<dbReference type="SFLD" id="SFLDG01129">
    <property type="entry name" value="C1.5:_HAD__Beta-PGM__Phosphata"/>
    <property type="match status" value="1"/>
</dbReference>
<evidence type="ECO:0000313" key="5">
    <source>
        <dbReference type="Proteomes" id="UP001208567"/>
    </source>
</evidence>
<evidence type="ECO:0000256" key="1">
    <source>
        <dbReference type="ARBA" id="ARBA00001946"/>
    </source>
</evidence>
<dbReference type="PANTHER" id="PTHR46470:SF4">
    <property type="entry name" value="5-AMINO-6-(5-PHOSPHO-D-RIBITYLAMINO)URACIL PHOSPHATASE YIGB"/>
    <property type="match status" value="1"/>
</dbReference>
<dbReference type="SFLD" id="SFLDS00003">
    <property type="entry name" value="Haloacid_Dehalogenase"/>
    <property type="match status" value="1"/>
</dbReference>
<dbReference type="InterPro" id="IPR023214">
    <property type="entry name" value="HAD_sf"/>
</dbReference>
<name>A0ABQ5N660_9CLOT</name>
<dbReference type="Gene3D" id="1.10.150.240">
    <property type="entry name" value="Putative phosphatase, domain 2"/>
    <property type="match status" value="1"/>
</dbReference>
<dbReference type="PANTHER" id="PTHR46470">
    <property type="entry name" value="N-ACYLNEURAMINATE-9-PHOSPHATASE"/>
    <property type="match status" value="1"/>
</dbReference>
<dbReference type="Proteomes" id="UP001208567">
    <property type="component" value="Unassembled WGS sequence"/>
</dbReference>
<dbReference type="NCBIfam" id="TIGR01509">
    <property type="entry name" value="HAD-SF-IA-v3"/>
    <property type="match status" value="1"/>
</dbReference>